<evidence type="ECO:0000256" key="1">
    <source>
        <dbReference type="ARBA" id="ARBA00004635"/>
    </source>
</evidence>
<feature type="compositionally biased region" description="Basic and acidic residues" evidence="6">
    <location>
        <begin position="716"/>
        <end position="731"/>
    </location>
</feature>
<feature type="compositionally biased region" description="Basic and acidic residues" evidence="6">
    <location>
        <begin position="518"/>
        <end position="532"/>
    </location>
</feature>
<keyword evidence="5" id="KW-0449">Lipoprotein</keyword>
<feature type="compositionally biased region" description="Polar residues" evidence="6">
    <location>
        <begin position="624"/>
        <end position="645"/>
    </location>
</feature>
<keyword evidence="3" id="KW-0112">Calmodulin-binding</keyword>
<feature type="compositionally biased region" description="Polar residues" evidence="6">
    <location>
        <begin position="440"/>
        <end position="449"/>
    </location>
</feature>
<evidence type="ECO:0000256" key="6">
    <source>
        <dbReference type="SAM" id="MobiDB-lite"/>
    </source>
</evidence>
<keyword evidence="8" id="KW-0808">Transferase</keyword>
<feature type="compositionally biased region" description="Basic and acidic residues" evidence="6">
    <location>
        <begin position="187"/>
        <end position="206"/>
    </location>
</feature>
<feature type="domain" description="A kinase-anchoring proteins AKAP-5 and AKAP-12 calmodulin (CaM)-binding" evidence="7">
    <location>
        <begin position="652"/>
        <end position="672"/>
    </location>
</feature>
<accession>R0M4W3</accession>
<dbReference type="EMBL" id="KB742386">
    <property type="protein sequence ID" value="EOB09160.1"/>
    <property type="molecule type" value="Genomic_DNA"/>
</dbReference>
<dbReference type="PANTHER" id="PTHR23209">
    <property type="entry name" value="A-KINASE ANCHOR PROTEIN 12"/>
    <property type="match status" value="1"/>
</dbReference>
<feature type="region of interest" description="Disordered" evidence="6">
    <location>
        <begin position="100"/>
        <end position="166"/>
    </location>
</feature>
<keyword evidence="2" id="KW-0597">Phosphoprotein</keyword>
<feature type="region of interest" description="Disordered" evidence="6">
    <location>
        <begin position="1"/>
        <end position="64"/>
    </location>
</feature>
<feature type="compositionally biased region" description="Basic and acidic residues" evidence="6">
    <location>
        <begin position="688"/>
        <end position="699"/>
    </location>
</feature>
<feature type="compositionally biased region" description="Basic and acidic residues" evidence="6">
    <location>
        <begin position="129"/>
        <end position="146"/>
    </location>
</feature>
<feature type="compositionally biased region" description="Basic and acidic residues" evidence="6">
    <location>
        <begin position="342"/>
        <end position="351"/>
    </location>
</feature>
<evidence type="ECO:0000256" key="3">
    <source>
        <dbReference type="ARBA" id="ARBA00022860"/>
    </source>
</evidence>
<feature type="region of interest" description="Disordered" evidence="6">
    <location>
        <begin position="179"/>
        <end position="789"/>
    </location>
</feature>
<gene>
    <name evidence="8" type="ORF">Anapl_05319</name>
</gene>
<dbReference type="Proteomes" id="UP000296049">
    <property type="component" value="Unassembled WGS sequence"/>
</dbReference>
<feature type="compositionally biased region" description="Basic and acidic residues" evidence="6">
    <location>
        <begin position="599"/>
        <end position="615"/>
    </location>
</feature>
<evidence type="ECO:0000313" key="8">
    <source>
        <dbReference type="EMBL" id="EOB09160.1"/>
    </source>
</evidence>
<protein>
    <submittedName>
        <fullName evidence="8">A-kinase anchor protein 12</fullName>
    </submittedName>
</protein>
<feature type="compositionally biased region" description="Basic and acidic residues" evidence="6">
    <location>
        <begin position="100"/>
        <end position="114"/>
    </location>
</feature>
<feature type="compositionally biased region" description="Acidic residues" evidence="6">
    <location>
        <begin position="48"/>
        <end position="57"/>
    </location>
</feature>
<feature type="compositionally biased region" description="Basic and acidic residues" evidence="6">
    <location>
        <begin position="258"/>
        <end position="267"/>
    </location>
</feature>
<feature type="compositionally biased region" description="Basic and acidic residues" evidence="6">
    <location>
        <begin position="548"/>
        <end position="571"/>
    </location>
</feature>
<dbReference type="InterPro" id="IPR001573">
    <property type="entry name" value="AKAP_WSK"/>
</dbReference>
<feature type="compositionally biased region" description="Basic and acidic residues" evidence="6">
    <location>
        <begin position="1"/>
        <end position="16"/>
    </location>
</feature>
<sequence>TVEQTEHSGVILKEDTQTMETSPSDSSTKDGVDAEKEDAHVVKQLPSSEEDAEDLEQASEPPSYDLGFKKVFKFVGFRFTVKKEKTGKSEPVQLLTVKKETQVTEGADDQKEVSSEETVVPEDAPSAEDNTKDALKNEKTEDESPKTPEANEISSQSSAVANDTASPLRKFFSQGLAGFRKKKSFRKPKEDEQPSPTKEEEQEKEGTTLTTETSEKEKSESQKQGENLESTGKCEISDRTEISSEEKLEAGSSLATSEEFKKSEGIEGSKPMSLVKETFDEKSEKAELKISPTAEDATEAQREAHDKTTEKAASKGHETELTLEAAGSKSFSTSEQSFDTADDQRSVKPTDEGLQGKIGEVVTDSTKPGEITTEIAPEEAAGKRPPEGITNEAELLSSQEKTKLQGSPLKKLFTGTGLKKLSGKKHKGKREESKLGEQGELTQHLSDSPDSPEEQKVESSASSPEELNEIPSLEKSADGMQVSENEDAAISDVERKRESVTPWASFKKMVTPKKRVRRPSESDKEEEIDKTKSTAVPATENAAEESQVELKENGMDQKTEKVTEEPKRKVDTSVSWEAFICVGSSKKRARKSSSSDEEAEHKFGQDGQKIEESGQSKETATDAVLTSSQESDQGQGNSSPEQAGSPSEGEGISTWESFKRLVTPRRKSKTRMEERTEDSVVGSSLEHSTSDGEPGKDESWVPFRKLMPGRRKKKSDGKPEPTHLKQAREDMAETTEEDSDIPAVVPLSEYEAAEQEKIEAQKVKDAEAMKKQTSEEEGAEKLEDTLEVKQPSEGLVHAVTVTVVEGERAVTSIEERSPSWISAALTECIEQAEEEEEKETEKAFESEVVVEQAVVVAKTVPETRKDLSDDTTASELELTSEAVTALEETAEASCAEETMEVSFAEETTEMVSAVSQLLETPDTTEEVTPVQEVEATEQNLKELEKQTQKVLHEVAERVK</sequence>
<feature type="compositionally biased region" description="Low complexity" evidence="6">
    <location>
        <begin position="409"/>
        <end position="420"/>
    </location>
</feature>
<feature type="compositionally biased region" description="Polar residues" evidence="6">
    <location>
        <begin position="152"/>
        <end position="165"/>
    </location>
</feature>
<proteinExistence type="predicted"/>
<keyword evidence="4" id="KW-0472">Membrane</keyword>
<dbReference type="PROSITE" id="PS51893">
    <property type="entry name" value="AKAP_CAM_BD"/>
    <property type="match status" value="3"/>
</dbReference>
<dbReference type="Pfam" id="PF03832">
    <property type="entry name" value="WSK"/>
    <property type="match status" value="2"/>
</dbReference>
<feature type="compositionally biased region" description="Basic and acidic residues" evidence="6">
    <location>
        <begin position="277"/>
        <end position="288"/>
    </location>
</feature>
<feature type="compositionally biased region" description="Basic and acidic residues" evidence="6">
    <location>
        <begin position="299"/>
        <end position="320"/>
    </location>
</feature>
<dbReference type="InterPro" id="IPR028540">
    <property type="entry name" value="AKAP12"/>
</dbReference>
<feature type="compositionally biased region" description="Basic and acidic residues" evidence="6">
    <location>
        <begin position="754"/>
        <end position="787"/>
    </location>
</feature>
<comment type="subcellular location">
    <subcellularLocation>
        <location evidence="1">Membrane</location>
        <topology evidence="1">Lipid-anchor</topology>
    </subcellularLocation>
</comment>
<evidence type="ECO:0000256" key="4">
    <source>
        <dbReference type="ARBA" id="ARBA00023136"/>
    </source>
</evidence>
<evidence type="ECO:0000259" key="7">
    <source>
        <dbReference type="PROSITE" id="PS51893"/>
    </source>
</evidence>
<feature type="compositionally biased region" description="Basic and acidic residues" evidence="6">
    <location>
        <begin position="213"/>
        <end position="223"/>
    </location>
</feature>
<dbReference type="GO" id="GO:0016020">
    <property type="term" value="C:membrane"/>
    <property type="evidence" value="ECO:0007669"/>
    <property type="project" value="UniProtKB-SubCell"/>
</dbReference>
<keyword evidence="9" id="KW-1185">Reference proteome</keyword>
<feature type="compositionally biased region" description="Polar residues" evidence="6">
    <location>
        <begin position="329"/>
        <end position="339"/>
    </location>
</feature>
<evidence type="ECO:0000313" key="9">
    <source>
        <dbReference type="Proteomes" id="UP000296049"/>
    </source>
</evidence>
<feature type="domain" description="A kinase-anchoring proteins AKAP-5 and AKAP-12 calmodulin (CaM)-binding" evidence="7">
    <location>
        <begin position="697"/>
        <end position="717"/>
    </location>
</feature>
<organism evidence="8 9">
    <name type="scientific">Anas platyrhynchos</name>
    <name type="common">Mallard</name>
    <name type="synonym">Anas boschas</name>
    <dbReference type="NCBI Taxonomy" id="8839"/>
    <lineage>
        <taxon>Eukaryota</taxon>
        <taxon>Metazoa</taxon>
        <taxon>Chordata</taxon>
        <taxon>Craniata</taxon>
        <taxon>Vertebrata</taxon>
        <taxon>Euteleostomi</taxon>
        <taxon>Archelosauria</taxon>
        <taxon>Archosauria</taxon>
        <taxon>Dinosauria</taxon>
        <taxon>Saurischia</taxon>
        <taxon>Theropoda</taxon>
        <taxon>Coelurosauria</taxon>
        <taxon>Aves</taxon>
        <taxon>Neognathae</taxon>
        <taxon>Galloanserae</taxon>
        <taxon>Anseriformes</taxon>
        <taxon>Anatidae</taxon>
        <taxon>Anatinae</taxon>
        <taxon>Anas</taxon>
    </lineage>
</organism>
<dbReference type="GO" id="GO:0010739">
    <property type="term" value="P:positive regulation of protein kinase A signaling"/>
    <property type="evidence" value="ECO:0007669"/>
    <property type="project" value="InterPro"/>
</dbReference>
<name>R0M4W3_ANAPL</name>
<feature type="domain" description="A kinase-anchoring proteins AKAP-5 and AKAP-12 calmodulin (CaM)-binding" evidence="7">
    <location>
        <begin position="500"/>
        <end position="520"/>
    </location>
</feature>
<feature type="non-terminal residue" evidence="8">
    <location>
        <position position="1"/>
    </location>
</feature>
<feature type="compositionally biased region" description="Low complexity" evidence="6">
    <location>
        <begin position="368"/>
        <end position="379"/>
    </location>
</feature>
<evidence type="ECO:0000256" key="2">
    <source>
        <dbReference type="ARBA" id="ARBA00022553"/>
    </source>
</evidence>
<dbReference type="GO" id="GO:0016301">
    <property type="term" value="F:kinase activity"/>
    <property type="evidence" value="ECO:0007669"/>
    <property type="project" value="UniProtKB-KW"/>
</dbReference>
<dbReference type="AlphaFoldDB" id="R0M4W3"/>
<reference evidence="9" key="1">
    <citation type="journal article" date="2013" name="Nat. Genet.">
        <title>The duck genome and transcriptome provide insight into an avian influenza virus reservoir species.</title>
        <authorList>
            <person name="Huang Y."/>
            <person name="Li Y."/>
            <person name="Burt D.W."/>
            <person name="Chen H."/>
            <person name="Zhang Y."/>
            <person name="Qian W."/>
            <person name="Kim H."/>
            <person name="Gan S."/>
            <person name="Zhao Y."/>
            <person name="Li J."/>
            <person name="Yi K."/>
            <person name="Feng H."/>
            <person name="Zhu P."/>
            <person name="Li B."/>
            <person name="Liu Q."/>
            <person name="Fairley S."/>
            <person name="Magor K.E."/>
            <person name="Du Z."/>
            <person name="Hu X."/>
            <person name="Goodman L."/>
            <person name="Tafer H."/>
            <person name="Vignal A."/>
            <person name="Lee T."/>
            <person name="Kim K.W."/>
            <person name="Sheng Z."/>
            <person name="An Y."/>
            <person name="Searle S."/>
            <person name="Herrero J."/>
            <person name="Groenen M.A."/>
            <person name="Crooijmans R.P."/>
            <person name="Faraut T."/>
            <person name="Cai Q."/>
            <person name="Webster R.G."/>
            <person name="Aldridge J.R."/>
            <person name="Warren W.C."/>
            <person name="Bartschat S."/>
            <person name="Kehr S."/>
            <person name="Marz M."/>
            <person name="Stadler P.F."/>
            <person name="Smith J."/>
            <person name="Kraus R.H."/>
            <person name="Zhao Y."/>
            <person name="Ren L."/>
            <person name="Fei J."/>
            <person name="Morisson M."/>
            <person name="Kaiser P."/>
            <person name="Griffin D.K."/>
            <person name="Rao M."/>
            <person name="Pitel F."/>
            <person name="Wang J."/>
            <person name="Li N."/>
        </authorList>
    </citation>
    <scope>NUCLEOTIDE SEQUENCE [LARGE SCALE GENOMIC DNA]</scope>
</reference>
<dbReference type="GO" id="GO:0007165">
    <property type="term" value="P:signal transduction"/>
    <property type="evidence" value="ECO:0007669"/>
    <property type="project" value="TreeGrafter"/>
</dbReference>
<keyword evidence="8" id="KW-0418">Kinase</keyword>
<feature type="non-terminal residue" evidence="8">
    <location>
        <position position="959"/>
    </location>
</feature>
<dbReference type="PANTHER" id="PTHR23209:SF4">
    <property type="entry name" value="A-KINASE ANCHOR PROTEIN 12"/>
    <property type="match status" value="1"/>
</dbReference>
<dbReference type="GO" id="GO:0005737">
    <property type="term" value="C:cytoplasm"/>
    <property type="evidence" value="ECO:0007669"/>
    <property type="project" value="TreeGrafter"/>
</dbReference>
<feature type="compositionally biased region" description="Basic and acidic residues" evidence="6">
    <location>
        <begin position="27"/>
        <end position="41"/>
    </location>
</feature>
<evidence type="ECO:0000256" key="5">
    <source>
        <dbReference type="ARBA" id="ARBA00023288"/>
    </source>
</evidence>
<feature type="compositionally biased region" description="Basic and acidic residues" evidence="6">
    <location>
        <begin position="235"/>
        <end position="249"/>
    </location>
</feature>
<dbReference type="GO" id="GO:0090036">
    <property type="term" value="P:regulation of protein kinase C signaling"/>
    <property type="evidence" value="ECO:0007669"/>
    <property type="project" value="InterPro"/>
</dbReference>
<dbReference type="GO" id="GO:0051018">
    <property type="term" value="F:protein kinase A binding"/>
    <property type="evidence" value="ECO:0007669"/>
    <property type="project" value="InterPro"/>
</dbReference>
<dbReference type="GO" id="GO:0005516">
    <property type="term" value="F:calmodulin binding"/>
    <property type="evidence" value="ECO:0007669"/>
    <property type="project" value="UniProtKB-KW"/>
</dbReference>